<dbReference type="InterPro" id="IPR054564">
    <property type="entry name" value="Gp18_domIII_N"/>
</dbReference>
<feature type="domain" description="Tail sheath protein C-terminal" evidence="4">
    <location>
        <begin position="332"/>
        <end position="431"/>
    </location>
</feature>
<sequence length="432" mass="46931">MALGGGTFVTQNKVLPGSYINFVSLAKASATLSNRGIAAMPLELDWGVENAVFEVTKEDFQKNSLKIFGYAYTDDKLKGLRDLFMNIKTLYAYRLTSGGVKATNTFATAKYCGIRGNDLKIVIQANVDVPADFDVKTVLGTTVVDEQTVSTAAELVANDYVTFKSEATLVVTASTPLTGGTNGTVDGTSHQNFLDKIEAYSYNALGVVTTDDTTKGLYMNFNKRIRDDVGQKFQAVLYNKAADYEGVVNVKNATTEDTAALVYWVTGIIAGCEVNKSNLNKKYDGEYTVEADYTQSQLEAAILAGEFTLHKVGSDIRVLSDINSLVTVSDTKGEIFKDNQTVRVMDQIANDIAVLFNTKYLGTVPNDAAGRISLWSDIVKHHEQLAEIRAIENFSDSDVVVDQGNTKKSVVVQDAVTVVNAMAQLYMTVVMG</sequence>
<evidence type="ECO:0000313" key="7">
    <source>
        <dbReference type="Proteomes" id="UP001222800"/>
    </source>
</evidence>
<dbReference type="InterPro" id="IPR035326">
    <property type="entry name" value="Beta_sandwich_Seath"/>
</dbReference>
<accession>A0ABY8EJK9</accession>
<evidence type="ECO:0000313" key="6">
    <source>
        <dbReference type="EMBL" id="WFD12209.1"/>
    </source>
</evidence>
<dbReference type="Pfam" id="PF17482">
    <property type="entry name" value="Phage_sheath_1C"/>
    <property type="match status" value="1"/>
</dbReference>
<dbReference type="Gene3D" id="3.30.1370.220">
    <property type="match status" value="1"/>
</dbReference>
<dbReference type="Pfam" id="PF04984">
    <property type="entry name" value="Phage_sheath_1"/>
    <property type="match status" value="1"/>
</dbReference>
<protein>
    <submittedName>
        <fullName evidence="6">Phage tail sheath family protein</fullName>
    </submittedName>
</protein>
<dbReference type="Gene3D" id="3.30.360.90">
    <property type="match status" value="1"/>
</dbReference>
<dbReference type="Pfam" id="PF17481">
    <property type="entry name" value="Phage_sheath_domII"/>
    <property type="match status" value="1"/>
</dbReference>
<dbReference type="EMBL" id="CP120733">
    <property type="protein sequence ID" value="WFD12209.1"/>
    <property type="molecule type" value="Genomic_DNA"/>
</dbReference>
<evidence type="ECO:0000259" key="5">
    <source>
        <dbReference type="Pfam" id="PF22671"/>
    </source>
</evidence>
<keyword evidence="7" id="KW-1185">Reference proteome</keyword>
<dbReference type="Gene3D" id="2.60.40.4290">
    <property type="match status" value="1"/>
</dbReference>
<evidence type="ECO:0000259" key="2">
    <source>
        <dbReference type="Pfam" id="PF04984"/>
    </source>
</evidence>
<dbReference type="Gene3D" id="3.30.1490.360">
    <property type="match status" value="1"/>
</dbReference>
<feature type="domain" description="Tail sheath protein subtilisin-like" evidence="2">
    <location>
        <begin position="183"/>
        <end position="324"/>
    </location>
</feature>
<dbReference type="Proteomes" id="UP001222800">
    <property type="component" value="Chromosome"/>
</dbReference>
<feature type="domain" description="Phage tail sheath protein-like beta-sandwich" evidence="3">
    <location>
        <begin position="99"/>
        <end position="182"/>
    </location>
</feature>
<evidence type="ECO:0000259" key="4">
    <source>
        <dbReference type="Pfam" id="PF17482"/>
    </source>
</evidence>
<dbReference type="InterPro" id="IPR035089">
    <property type="entry name" value="Phage_sheath_subtilisin"/>
</dbReference>
<organism evidence="6 7">
    <name type="scientific">Tepidibacter hydrothermalis</name>
    <dbReference type="NCBI Taxonomy" id="3036126"/>
    <lineage>
        <taxon>Bacteria</taxon>
        <taxon>Bacillati</taxon>
        <taxon>Bacillota</taxon>
        <taxon>Clostridia</taxon>
        <taxon>Peptostreptococcales</taxon>
        <taxon>Peptostreptococcaceae</taxon>
        <taxon>Tepidibacter</taxon>
    </lineage>
</organism>
<dbReference type="RefSeq" id="WP_277734522.1">
    <property type="nucleotide sequence ID" value="NZ_CP120733.1"/>
</dbReference>
<dbReference type="InterPro" id="IPR020287">
    <property type="entry name" value="Tail_sheath_C"/>
</dbReference>
<gene>
    <name evidence="6" type="ORF">P4S50_09025</name>
</gene>
<proteinExistence type="inferred from homology"/>
<reference evidence="6 7" key="1">
    <citation type="submission" date="2023-03" db="EMBL/GenBank/DDBJ databases">
        <title>Complete genome sequence of Tepidibacter sp. SWIR-1, isolated from a deep-sea hydrothermal vent.</title>
        <authorList>
            <person name="Li X."/>
        </authorList>
    </citation>
    <scope>NUCLEOTIDE SEQUENCE [LARGE SCALE GENOMIC DNA]</scope>
    <source>
        <strain evidence="6 7">SWIR-1</strain>
    </source>
</reference>
<dbReference type="Gene3D" id="3.40.50.11790">
    <property type="match status" value="1"/>
</dbReference>
<evidence type="ECO:0000256" key="1">
    <source>
        <dbReference type="ARBA" id="ARBA00008005"/>
    </source>
</evidence>
<evidence type="ECO:0000259" key="3">
    <source>
        <dbReference type="Pfam" id="PF17481"/>
    </source>
</evidence>
<dbReference type="Pfam" id="PF22671">
    <property type="entry name" value="Gp18_domIII_N"/>
    <property type="match status" value="1"/>
</dbReference>
<comment type="similarity">
    <text evidence="1">Belongs to the myoviridae tail sheath protein family.</text>
</comment>
<feature type="domain" description="Tail sheath protein Gp18-like" evidence="5">
    <location>
        <begin position="35"/>
        <end position="95"/>
    </location>
</feature>
<name>A0ABY8EJK9_9FIRM</name>